<protein>
    <submittedName>
        <fullName evidence="1">Uncharacterized protein</fullName>
    </submittedName>
</protein>
<evidence type="ECO:0000313" key="2">
    <source>
        <dbReference type="Proteomes" id="UP000176952"/>
    </source>
</evidence>
<dbReference type="Proteomes" id="UP000176952">
    <property type="component" value="Unassembled WGS sequence"/>
</dbReference>
<dbReference type="EMBL" id="MHKD01000032">
    <property type="protein sequence ID" value="OGY82357.1"/>
    <property type="molecule type" value="Genomic_DNA"/>
</dbReference>
<dbReference type="AlphaFoldDB" id="A0A1G2B289"/>
<name>A0A1G2B289_9BACT</name>
<proteinExistence type="predicted"/>
<organism evidence="1 2">
    <name type="scientific">Candidatus Kerfeldbacteria bacterium RIFCSPHIGHO2_12_FULL_48_17</name>
    <dbReference type="NCBI Taxonomy" id="1798542"/>
    <lineage>
        <taxon>Bacteria</taxon>
        <taxon>Candidatus Kerfeldiibacteriota</taxon>
    </lineage>
</organism>
<comment type="caution">
    <text evidence="1">The sequence shown here is derived from an EMBL/GenBank/DDBJ whole genome shotgun (WGS) entry which is preliminary data.</text>
</comment>
<gene>
    <name evidence="1" type="ORF">A3F54_02290</name>
</gene>
<sequence>MFDTVGLTQFLSGKGGRKIKVLVAYQTDNARPLTCTEAAVAFLTAIAVDQGRRTFFFDASLESFGLAHRQPQLPGGQRAVDVTADQSFDNVIPFDVVIRHMKKYVTHMDDELLNELITLPQGV</sequence>
<evidence type="ECO:0000313" key="1">
    <source>
        <dbReference type="EMBL" id="OGY82357.1"/>
    </source>
</evidence>
<accession>A0A1G2B289</accession>
<reference evidence="1 2" key="1">
    <citation type="journal article" date="2016" name="Nat. Commun.">
        <title>Thousands of microbial genomes shed light on interconnected biogeochemical processes in an aquifer system.</title>
        <authorList>
            <person name="Anantharaman K."/>
            <person name="Brown C.T."/>
            <person name="Hug L.A."/>
            <person name="Sharon I."/>
            <person name="Castelle C.J."/>
            <person name="Probst A.J."/>
            <person name="Thomas B.C."/>
            <person name="Singh A."/>
            <person name="Wilkins M.J."/>
            <person name="Karaoz U."/>
            <person name="Brodie E.L."/>
            <person name="Williams K.H."/>
            <person name="Hubbard S.S."/>
            <person name="Banfield J.F."/>
        </authorList>
    </citation>
    <scope>NUCLEOTIDE SEQUENCE [LARGE SCALE GENOMIC DNA]</scope>
</reference>